<proteinExistence type="predicted"/>
<feature type="compositionally biased region" description="Basic and acidic residues" evidence="2">
    <location>
        <begin position="188"/>
        <end position="202"/>
    </location>
</feature>
<feature type="coiled-coil region" evidence="1">
    <location>
        <begin position="771"/>
        <end position="884"/>
    </location>
</feature>
<name>A0A091J5H5_EGRGA</name>
<evidence type="ECO:0000256" key="1">
    <source>
        <dbReference type="SAM" id="Coils"/>
    </source>
</evidence>
<organism evidence="4 5">
    <name type="scientific">Egretta garzetta</name>
    <name type="common">Little egret</name>
    <dbReference type="NCBI Taxonomy" id="188379"/>
    <lineage>
        <taxon>Eukaryota</taxon>
        <taxon>Metazoa</taxon>
        <taxon>Chordata</taxon>
        <taxon>Craniata</taxon>
        <taxon>Vertebrata</taxon>
        <taxon>Euteleostomi</taxon>
        <taxon>Archelosauria</taxon>
        <taxon>Archosauria</taxon>
        <taxon>Dinosauria</taxon>
        <taxon>Saurischia</taxon>
        <taxon>Theropoda</taxon>
        <taxon>Coelurosauria</taxon>
        <taxon>Aves</taxon>
        <taxon>Neognathae</taxon>
        <taxon>Neoaves</taxon>
        <taxon>Aequornithes</taxon>
        <taxon>Pelecaniformes</taxon>
        <taxon>Ardeidae</taxon>
        <taxon>Egretta</taxon>
    </lineage>
</organism>
<dbReference type="GO" id="GO:0090162">
    <property type="term" value="P:establishment of epithelial cell polarity"/>
    <property type="evidence" value="ECO:0007669"/>
    <property type="project" value="InterPro"/>
</dbReference>
<dbReference type="GO" id="GO:0005814">
    <property type="term" value="C:centriole"/>
    <property type="evidence" value="ECO:0007669"/>
    <property type="project" value="TreeGrafter"/>
</dbReference>
<keyword evidence="5" id="KW-1185">Reference proteome</keyword>
<dbReference type="InterPro" id="IPR033561">
    <property type="entry name" value="FBF1"/>
</dbReference>
<sequence length="1139" mass="126738">VSGSIDDVLGDLLRYDDETPVKSARAPQLAGGSSGRARGTSSQASKRSFLDDDFFSKLPAEDIEAAEGSSASDGDPQALLQTLKDMDDMEADLLGISKPSSGPGKTTAKGPGKCDSLGGAVKTTGKLLAFEKGDSVPVVEKPPLSSAPASRQYKKFNFEDLDDPLAGLLSDEEQDAPKKPAPTGTKSSSEEKTEQSKEKETPLHAVAPVRKREMLTFEDDGDDLMDALGFGSGPKGDEKQGKKAGEEELRPARSKLDELLGRGSVAKILEQPGTEERREFKLDKKYQKQPEKEEDWDKEDFVFGAYQPTVASTSEGRPSRRPSVSRFSAENSSEPKPEPRSKPPPAASQSPVRGSRAGGDWLGLKDEDFMDSEPPSPAKASPAVSYPSPATERCPSPTGQPPAAEEAVAKPDPPEEENWLSAALSRKKAQAQAKAQERSAKPSEAPGEGLDPCSPVSQPAASTGAPQQAAALQDKAVSADGSGQPGPWLSTMKQASARPSEAAKGDPSRDASSLDPTALFPGEQETQGPAPLAQVTTPRAHLQAAPQLQAESPALGSLHERRLGAPAAQLFEDASGCRAALLSTQARVAELESQVRTLELEGTQHRLLLESLQQRHQEDLDLLESAHRSRVKVVEETYGQREERLRREKDQLAAQLLSQSRDVEQARAELLAQHQQRLAALEQQNALELERLRELQRASIQEMRKDHDEQLQRLKRLKDQEIDAVTSATSHTRSLNGVIEQMEKFSSDLHDLSHKVEATHHTTSQELAMGARQRDKQLKVLQDRLSQQQRDMEEERSRLQEVIAKMEARLGEQTRLLEQERWRATAEQSKVESLQRSLEEQRRVTTQQLSMERAELERAKSALLEEQKSVMQKCSEERRKLAAEWAEFHTRQQLSKERMEWDMDRALQMDSQREGTIMSLAKEQAELKMRGRELKAKEEQLVRDRELLDKAWQELRLEKEKVNGAALRIRQQEEEIKSMTKLSSQKYEEGERALREACRMESEHQTKLQVMQQNLEQLKQQEQRLHQERLSMAHQRRQLEQLREELPSNPVMLLTADQDLSAPTKGFSSTLCFSPPVQALPWHSLGSSRETLAMAGPTELYAKLLLLKHRAQQDRDFLEDEQFFLETLKKASYNTSSLS</sequence>
<gene>
    <name evidence="4" type="ORF">Z169_08262</name>
</gene>
<feature type="compositionally biased region" description="Basic and acidic residues" evidence="2">
    <location>
        <begin position="235"/>
        <end position="260"/>
    </location>
</feature>
<evidence type="ECO:0000256" key="2">
    <source>
        <dbReference type="SAM" id="MobiDB-lite"/>
    </source>
</evidence>
<feature type="domain" description="Fas-binding factor 1 C-terminal" evidence="3">
    <location>
        <begin position="598"/>
        <end position="1130"/>
    </location>
</feature>
<evidence type="ECO:0000313" key="5">
    <source>
        <dbReference type="Proteomes" id="UP000053119"/>
    </source>
</evidence>
<feature type="coiled-coil region" evidence="1">
    <location>
        <begin position="920"/>
        <end position="975"/>
    </location>
</feature>
<feature type="coiled-coil region" evidence="1">
    <location>
        <begin position="642"/>
        <end position="724"/>
    </location>
</feature>
<feature type="compositionally biased region" description="Low complexity" evidence="2">
    <location>
        <begin position="35"/>
        <end position="45"/>
    </location>
</feature>
<feature type="compositionally biased region" description="Low complexity" evidence="2">
    <location>
        <begin position="321"/>
        <end position="332"/>
    </location>
</feature>
<reference evidence="4 5" key="1">
    <citation type="submission" date="2014-04" db="EMBL/GenBank/DDBJ databases">
        <title>Genome evolution of avian class.</title>
        <authorList>
            <person name="Zhang G."/>
            <person name="Li C."/>
        </authorList>
    </citation>
    <scope>NUCLEOTIDE SEQUENCE [LARGE SCALE GENOMIC DNA]</scope>
    <source>
        <strain evidence="4">BGI_Z169</strain>
    </source>
</reference>
<evidence type="ECO:0000259" key="3">
    <source>
        <dbReference type="Pfam" id="PF21007"/>
    </source>
</evidence>
<dbReference type="GO" id="GO:0036064">
    <property type="term" value="C:ciliary basal body"/>
    <property type="evidence" value="ECO:0007669"/>
    <property type="project" value="TreeGrafter"/>
</dbReference>
<feature type="compositionally biased region" description="Basic and acidic residues" evidence="2">
    <location>
        <begin position="274"/>
        <end position="291"/>
    </location>
</feature>
<protein>
    <submittedName>
        <fullName evidence="4">Fas-binding factor 1</fullName>
    </submittedName>
</protein>
<feature type="coiled-coil region" evidence="1">
    <location>
        <begin position="1001"/>
        <end position="1045"/>
    </location>
</feature>
<feature type="compositionally biased region" description="Low complexity" evidence="2">
    <location>
        <begin position="102"/>
        <end position="113"/>
    </location>
</feature>
<feature type="region of interest" description="Disordered" evidence="2">
    <location>
        <begin position="63"/>
        <end position="530"/>
    </location>
</feature>
<feature type="compositionally biased region" description="Low complexity" evidence="2">
    <location>
        <begin position="378"/>
        <end position="390"/>
    </location>
</feature>
<feature type="region of interest" description="Disordered" evidence="2">
    <location>
        <begin position="1"/>
        <end position="48"/>
    </location>
</feature>
<feature type="compositionally biased region" description="Low complexity" evidence="2">
    <location>
        <begin position="420"/>
        <end position="434"/>
    </location>
</feature>
<feature type="non-terminal residue" evidence="4">
    <location>
        <position position="1"/>
    </location>
</feature>
<feature type="non-terminal residue" evidence="4">
    <location>
        <position position="1139"/>
    </location>
</feature>
<dbReference type="PANTHER" id="PTHR33689:SF1">
    <property type="entry name" value="FAS-BINDING FACTOR 1"/>
    <property type="match status" value="1"/>
</dbReference>
<accession>A0A091J5H5</accession>
<evidence type="ECO:0000313" key="4">
    <source>
        <dbReference type="EMBL" id="KFP15068.1"/>
    </source>
</evidence>
<keyword evidence="1" id="KW-0175">Coiled coil</keyword>
<dbReference type="PANTHER" id="PTHR33689">
    <property type="entry name" value="FAS-BINDING FACTOR 1"/>
    <property type="match status" value="1"/>
</dbReference>
<dbReference type="GO" id="GO:0060271">
    <property type="term" value="P:cilium assembly"/>
    <property type="evidence" value="ECO:0007669"/>
    <property type="project" value="InterPro"/>
</dbReference>
<dbReference type="InterPro" id="IPR049390">
    <property type="entry name" value="FBF1_C"/>
</dbReference>
<dbReference type="AlphaFoldDB" id="A0A091J5H5"/>
<dbReference type="Pfam" id="PF21007">
    <property type="entry name" value="FBF1"/>
    <property type="match status" value="1"/>
</dbReference>
<feature type="compositionally biased region" description="Acidic residues" evidence="2">
    <location>
        <begin position="216"/>
        <end position="225"/>
    </location>
</feature>
<dbReference type="STRING" id="188379.A0A091J5H5"/>
<feature type="compositionally biased region" description="Low complexity" evidence="2">
    <location>
        <begin position="457"/>
        <end position="471"/>
    </location>
</feature>
<dbReference type="EMBL" id="KK501478">
    <property type="protein sequence ID" value="KFP15068.1"/>
    <property type="molecule type" value="Genomic_DNA"/>
</dbReference>
<dbReference type="Proteomes" id="UP000053119">
    <property type="component" value="Unassembled WGS sequence"/>
</dbReference>
<dbReference type="GO" id="GO:0097539">
    <property type="term" value="C:ciliary transition fiber"/>
    <property type="evidence" value="ECO:0007669"/>
    <property type="project" value="InterPro"/>
</dbReference>